<keyword evidence="2" id="KW-0813">Transport</keyword>
<feature type="transmembrane region" description="Helical" evidence="9">
    <location>
        <begin position="268"/>
        <end position="289"/>
    </location>
</feature>
<dbReference type="PIRSF" id="PIRSF006304">
    <property type="entry name" value="GatC"/>
    <property type="match status" value="1"/>
</dbReference>
<keyword evidence="5" id="KW-0598">Phosphotransferase system</keyword>
<evidence type="ECO:0000256" key="1">
    <source>
        <dbReference type="ARBA" id="ARBA00004651"/>
    </source>
</evidence>
<name>C2E472_LACJH</name>
<dbReference type="GO" id="GO:0009401">
    <property type="term" value="P:phosphoenolpyruvate-dependent sugar phosphotransferase system"/>
    <property type="evidence" value="ECO:0007669"/>
    <property type="project" value="UniProtKB-KW"/>
</dbReference>
<keyword evidence="6 9" id="KW-0812">Transmembrane</keyword>
<feature type="transmembrane region" description="Helical" evidence="9">
    <location>
        <begin position="337"/>
        <end position="356"/>
    </location>
</feature>
<dbReference type="InterPro" id="IPR013014">
    <property type="entry name" value="PTS_EIIC_2"/>
</dbReference>
<feature type="transmembrane region" description="Helical" evidence="9">
    <location>
        <begin position="20"/>
        <end position="44"/>
    </location>
</feature>
<gene>
    <name evidence="11" type="ORF">HMPREF0528_0546</name>
</gene>
<keyword evidence="4" id="KW-0762">Sugar transport</keyword>
<dbReference type="InterPro" id="IPR013853">
    <property type="entry name" value="EIIC-GAT"/>
</dbReference>
<evidence type="ECO:0000256" key="9">
    <source>
        <dbReference type="SAM" id="Phobius"/>
    </source>
</evidence>
<evidence type="ECO:0000313" key="12">
    <source>
        <dbReference type="Proteomes" id="UP000003491"/>
    </source>
</evidence>
<sequence>MFFILKIWNEKRGNQMLNNIHNFFNAFGASVIVPIMIFIISLFLKVKPKKAMMCAFYAGVGLTGFSWIINEFTPVVTKIVRQMVNNTGIKLPVVDIGWQAGALASFSAPIGLTFFVFGLVAEFVLFAIGITKVFMPSNLWNNFGFMIWGTLAFYVTHNWWISLGLSFFMLLYTLLLAEIQADRWSTYYKIDNTTVCALQNIVQTIPAILLDPLWNLLGFNKANLTPTAFKNKFGVFGEPTTLGAILGLLIGILGNIKNLATVAAWGQIFQFSIQLSAVMTIFPLVTKVFSKAFIPLAKQINQERKQNKNAKSGIDLIQDSKRWFLAVDDGVGYGEPATIISGIILIPIMVVIAFVLPGNKTLPVVDLIALPYMVESIVAITNGNILKVIANGVIWFSLGLYASSWLGSIYTNAISHYGAAIPAGIVLVTSFNLMAHPLNAAVFAAFISKNPLWISLCIIIYLVLLIVLRKYRPQIWTYLNKMAAKNVQAKSSLKASTKE</sequence>
<evidence type="ECO:0000256" key="4">
    <source>
        <dbReference type="ARBA" id="ARBA00022597"/>
    </source>
</evidence>
<keyword evidence="8 9" id="KW-0472">Membrane</keyword>
<comment type="caution">
    <text evidence="11">The sequence shown here is derived from an EMBL/GenBank/DDBJ whole genome shotgun (WGS) entry which is preliminary data.</text>
</comment>
<dbReference type="Proteomes" id="UP000003491">
    <property type="component" value="Unassembled WGS sequence"/>
</dbReference>
<dbReference type="EMBL" id="ACGR01000024">
    <property type="protein sequence ID" value="EEJ60524.1"/>
    <property type="molecule type" value="Genomic_DNA"/>
</dbReference>
<evidence type="ECO:0000256" key="3">
    <source>
        <dbReference type="ARBA" id="ARBA00022475"/>
    </source>
</evidence>
<feature type="transmembrane region" description="Helical" evidence="9">
    <location>
        <begin position="414"/>
        <end position="431"/>
    </location>
</feature>
<dbReference type="GO" id="GO:0005886">
    <property type="term" value="C:plasma membrane"/>
    <property type="evidence" value="ECO:0007669"/>
    <property type="project" value="UniProtKB-SubCell"/>
</dbReference>
<feature type="domain" description="PTS EIIC type-2" evidence="10">
    <location>
        <begin position="21"/>
        <end position="469"/>
    </location>
</feature>
<comment type="subcellular location">
    <subcellularLocation>
        <location evidence="1">Cell membrane</location>
        <topology evidence="1">Multi-pass membrane protein</topology>
    </subcellularLocation>
</comment>
<evidence type="ECO:0000256" key="6">
    <source>
        <dbReference type="ARBA" id="ARBA00022692"/>
    </source>
</evidence>
<feature type="transmembrane region" description="Helical" evidence="9">
    <location>
        <begin position="451"/>
        <end position="468"/>
    </location>
</feature>
<feature type="transmembrane region" description="Helical" evidence="9">
    <location>
        <begin position="161"/>
        <end position="179"/>
    </location>
</feature>
<organism evidence="11 12">
    <name type="scientific">Lactobacillus johnsonii ATCC 33200</name>
    <dbReference type="NCBI Taxonomy" id="525330"/>
    <lineage>
        <taxon>Bacteria</taxon>
        <taxon>Bacillati</taxon>
        <taxon>Bacillota</taxon>
        <taxon>Bacilli</taxon>
        <taxon>Lactobacillales</taxon>
        <taxon>Lactobacillaceae</taxon>
        <taxon>Lactobacillus</taxon>
    </lineage>
</organism>
<feature type="transmembrane region" description="Helical" evidence="9">
    <location>
        <begin position="51"/>
        <end position="69"/>
    </location>
</feature>
<protein>
    <submittedName>
        <fullName evidence="11">PTS system Galactitol-specific IIC component</fullName>
    </submittedName>
</protein>
<evidence type="ECO:0000256" key="5">
    <source>
        <dbReference type="ARBA" id="ARBA00022683"/>
    </source>
</evidence>
<feature type="transmembrane region" description="Helical" evidence="9">
    <location>
        <begin position="233"/>
        <end position="256"/>
    </location>
</feature>
<feature type="transmembrane region" description="Helical" evidence="9">
    <location>
        <begin position="376"/>
        <end position="402"/>
    </location>
</feature>
<evidence type="ECO:0000259" key="10">
    <source>
        <dbReference type="PROSITE" id="PS51104"/>
    </source>
</evidence>
<feature type="transmembrane region" description="Helical" evidence="9">
    <location>
        <begin position="106"/>
        <end position="127"/>
    </location>
</feature>
<dbReference type="AlphaFoldDB" id="C2E472"/>
<keyword evidence="7 9" id="KW-1133">Transmembrane helix</keyword>
<dbReference type="PROSITE" id="PS51104">
    <property type="entry name" value="PTS_EIIC_TYPE_2"/>
    <property type="match status" value="1"/>
</dbReference>
<dbReference type="GO" id="GO:0015577">
    <property type="term" value="F:galactitol transmembrane transporter activity"/>
    <property type="evidence" value="ECO:0007669"/>
    <property type="project" value="InterPro"/>
</dbReference>
<dbReference type="HOGENOM" id="CLU_040393_0_1_9"/>
<evidence type="ECO:0000256" key="2">
    <source>
        <dbReference type="ARBA" id="ARBA00022448"/>
    </source>
</evidence>
<dbReference type="InterPro" id="IPR004703">
    <property type="entry name" value="PTS_sugar-sp_permease"/>
</dbReference>
<reference evidence="11 12" key="1">
    <citation type="submission" date="2009-01" db="EMBL/GenBank/DDBJ databases">
        <authorList>
            <person name="Qin X."/>
            <person name="Bachman B."/>
            <person name="Battles P."/>
            <person name="Bell A."/>
            <person name="Bess C."/>
            <person name="Bickham C."/>
            <person name="Chaboub L."/>
            <person name="Chen D."/>
            <person name="Coyle M."/>
            <person name="Deiros D.R."/>
            <person name="Dinh H."/>
            <person name="Forbes L."/>
            <person name="Fowler G."/>
            <person name="Francisco L."/>
            <person name="Fu Q."/>
            <person name="Gubbala S."/>
            <person name="Hale W."/>
            <person name="Han Y."/>
            <person name="Hemphill L."/>
            <person name="Highlander S.K."/>
            <person name="Hirani K."/>
            <person name="Hogues M."/>
            <person name="Jackson L."/>
            <person name="Jakkamsetti A."/>
            <person name="Javaid M."/>
            <person name="Jiang H."/>
            <person name="Korchina V."/>
            <person name="Kovar C."/>
            <person name="Lara F."/>
            <person name="Lee S."/>
            <person name="Mata R."/>
            <person name="Mathew T."/>
            <person name="Moen C."/>
            <person name="Morales K."/>
            <person name="Munidasa M."/>
            <person name="Nazareth L."/>
            <person name="Ngo R."/>
            <person name="Nguyen L."/>
            <person name="Okwuonu G."/>
            <person name="Ongeri F."/>
            <person name="Patil S."/>
            <person name="Petrosino J."/>
            <person name="Pham C."/>
            <person name="Pham P."/>
            <person name="Pu L.-L."/>
            <person name="Puazo M."/>
            <person name="Raj R."/>
            <person name="Reid J."/>
            <person name="Rouhana J."/>
            <person name="Saada N."/>
            <person name="Shang Y."/>
            <person name="Simmons D."/>
            <person name="Thornton R."/>
            <person name="Warren J."/>
            <person name="Weissenberger G."/>
            <person name="Zhang J."/>
            <person name="Zhang L."/>
            <person name="Zhou C."/>
            <person name="Zhu D."/>
            <person name="Muzny D."/>
            <person name="Worley K."/>
            <person name="Gibbs R."/>
        </authorList>
    </citation>
    <scope>NUCLEOTIDE SEQUENCE [LARGE SCALE GENOMIC DNA]</scope>
    <source>
        <strain evidence="11 12">ATCC 33200</strain>
    </source>
</reference>
<dbReference type="PANTHER" id="PTHR37324">
    <property type="entry name" value="PTS SYSTEM GALACTITOL-SPECIFIC EIIC COMPONENT"/>
    <property type="match status" value="1"/>
</dbReference>
<accession>C2E472</accession>
<evidence type="ECO:0000313" key="11">
    <source>
        <dbReference type="EMBL" id="EEJ60524.1"/>
    </source>
</evidence>
<evidence type="ECO:0000256" key="7">
    <source>
        <dbReference type="ARBA" id="ARBA00022989"/>
    </source>
</evidence>
<dbReference type="Pfam" id="PF03611">
    <property type="entry name" value="EIIC-GAT"/>
    <property type="match status" value="1"/>
</dbReference>
<keyword evidence="3" id="KW-1003">Cell membrane</keyword>
<evidence type="ECO:0000256" key="8">
    <source>
        <dbReference type="ARBA" id="ARBA00023136"/>
    </source>
</evidence>
<dbReference type="PANTHER" id="PTHR37324:SF2">
    <property type="entry name" value="PTS SYSTEM GALACTITOL-SPECIFIC EIIC COMPONENT"/>
    <property type="match status" value="1"/>
</dbReference>
<proteinExistence type="predicted"/>